<keyword evidence="3" id="KW-1185">Reference proteome</keyword>
<protein>
    <recommendedName>
        <fullName evidence="4">EGF-like domain-containing protein</fullName>
    </recommendedName>
</protein>
<dbReference type="EMBL" id="ML977141">
    <property type="protein sequence ID" value="KAF1990725.1"/>
    <property type="molecule type" value="Genomic_DNA"/>
</dbReference>
<sequence length="76" mass="7993">MQLTNIFLTVFLTLTTMVPACTVNTGRCSVAGNGDNMIYSCYEGDNGAEETPTVNCGKGQCVCDSAHPGCYCATVE</sequence>
<name>A0A6G1HC39_9PEZI</name>
<gene>
    <name evidence="2" type="ORF">K402DRAFT_451037</name>
</gene>
<evidence type="ECO:0000313" key="2">
    <source>
        <dbReference type="EMBL" id="KAF1990725.1"/>
    </source>
</evidence>
<dbReference type="AlphaFoldDB" id="A0A6G1HC39"/>
<feature type="chain" id="PRO_5026180605" description="EGF-like domain-containing protein" evidence="1">
    <location>
        <begin position="21"/>
        <end position="76"/>
    </location>
</feature>
<organism evidence="2 3">
    <name type="scientific">Aulographum hederae CBS 113979</name>
    <dbReference type="NCBI Taxonomy" id="1176131"/>
    <lineage>
        <taxon>Eukaryota</taxon>
        <taxon>Fungi</taxon>
        <taxon>Dikarya</taxon>
        <taxon>Ascomycota</taxon>
        <taxon>Pezizomycotina</taxon>
        <taxon>Dothideomycetes</taxon>
        <taxon>Pleosporomycetidae</taxon>
        <taxon>Aulographales</taxon>
        <taxon>Aulographaceae</taxon>
    </lineage>
</organism>
<reference evidence="2" key="1">
    <citation type="journal article" date="2020" name="Stud. Mycol.">
        <title>101 Dothideomycetes genomes: a test case for predicting lifestyles and emergence of pathogens.</title>
        <authorList>
            <person name="Haridas S."/>
            <person name="Albert R."/>
            <person name="Binder M."/>
            <person name="Bloem J."/>
            <person name="Labutti K."/>
            <person name="Salamov A."/>
            <person name="Andreopoulos B."/>
            <person name="Baker S."/>
            <person name="Barry K."/>
            <person name="Bills G."/>
            <person name="Bluhm B."/>
            <person name="Cannon C."/>
            <person name="Castanera R."/>
            <person name="Culley D."/>
            <person name="Daum C."/>
            <person name="Ezra D."/>
            <person name="Gonzalez J."/>
            <person name="Henrissat B."/>
            <person name="Kuo A."/>
            <person name="Liang C."/>
            <person name="Lipzen A."/>
            <person name="Lutzoni F."/>
            <person name="Magnuson J."/>
            <person name="Mondo S."/>
            <person name="Nolan M."/>
            <person name="Ohm R."/>
            <person name="Pangilinan J."/>
            <person name="Park H.-J."/>
            <person name="Ramirez L."/>
            <person name="Alfaro M."/>
            <person name="Sun H."/>
            <person name="Tritt A."/>
            <person name="Yoshinaga Y."/>
            <person name="Zwiers L.-H."/>
            <person name="Turgeon B."/>
            <person name="Goodwin S."/>
            <person name="Spatafora J."/>
            <person name="Crous P."/>
            <person name="Grigoriev I."/>
        </authorList>
    </citation>
    <scope>NUCLEOTIDE SEQUENCE</scope>
    <source>
        <strain evidence="2">CBS 113979</strain>
    </source>
</reference>
<evidence type="ECO:0000313" key="3">
    <source>
        <dbReference type="Proteomes" id="UP000800041"/>
    </source>
</evidence>
<evidence type="ECO:0000256" key="1">
    <source>
        <dbReference type="SAM" id="SignalP"/>
    </source>
</evidence>
<feature type="signal peptide" evidence="1">
    <location>
        <begin position="1"/>
        <end position="20"/>
    </location>
</feature>
<accession>A0A6G1HC39</accession>
<proteinExistence type="predicted"/>
<dbReference type="Proteomes" id="UP000800041">
    <property type="component" value="Unassembled WGS sequence"/>
</dbReference>
<evidence type="ECO:0008006" key="4">
    <source>
        <dbReference type="Google" id="ProtNLM"/>
    </source>
</evidence>
<keyword evidence="1" id="KW-0732">Signal</keyword>